<dbReference type="Proteomes" id="UP000192582">
    <property type="component" value="Unassembled WGS sequence"/>
</dbReference>
<protein>
    <recommendedName>
        <fullName evidence="4">CHAT domain-containing protein</fullName>
    </recommendedName>
</protein>
<gene>
    <name evidence="2" type="ORF">SAMN00790413_01219</name>
</gene>
<evidence type="ECO:0000313" key="2">
    <source>
        <dbReference type="EMBL" id="SMB91621.1"/>
    </source>
</evidence>
<name>A0A1W1VEY5_9DEIO</name>
<reference evidence="2 3" key="1">
    <citation type="submission" date="2017-04" db="EMBL/GenBank/DDBJ databases">
        <authorList>
            <person name="Afonso C.L."/>
            <person name="Miller P.J."/>
            <person name="Scott M.A."/>
            <person name="Spackman E."/>
            <person name="Goraichik I."/>
            <person name="Dimitrov K.M."/>
            <person name="Suarez D.L."/>
            <person name="Swayne D.E."/>
        </authorList>
    </citation>
    <scope>NUCLEOTIDE SEQUENCE [LARGE SCALE GENOMIC DNA]</scope>
    <source>
        <strain evidence="2 3">KR-140</strain>
    </source>
</reference>
<evidence type="ECO:0000313" key="3">
    <source>
        <dbReference type="Proteomes" id="UP000192582"/>
    </source>
</evidence>
<proteinExistence type="predicted"/>
<evidence type="ECO:0008006" key="4">
    <source>
        <dbReference type="Google" id="ProtNLM"/>
    </source>
</evidence>
<dbReference type="STRING" id="695939.SAMN00790413_01219"/>
<dbReference type="RefSeq" id="WP_245808383.1">
    <property type="nucleotide sequence ID" value="NZ_FWWU01000009.1"/>
</dbReference>
<keyword evidence="3" id="KW-1185">Reference proteome</keyword>
<dbReference type="AlphaFoldDB" id="A0A1W1VEY5"/>
<dbReference type="EMBL" id="FWWU01000009">
    <property type="protein sequence ID" value="SMB91621.1"/>
    <property type="molecule type" value="Genomic_DNA"/>
</dbReference>
<organism evidence="2 3">
    <name type="scientific">Deinococcus hopiensis KR-140</name>
    <dbReference type="NCBI Taxonomy" id="695939"/>
    <lineage>
        <taxon>Bacteria</taxon>
        <taxon>Thermotogati</taxon>
        <taxon>Deinococcota</taxon>
        <taxon>Deinococci</taxon>
        <taxon>Deinococcales</taxon>
        <taxon>Deinococcaceae</taxon>
        <taxon>Deinococcus</taxon>
    </lineage>
</organism>
<evidence type="ECO:0000256" key="1">
    <source>
        <dbReference type="SAM" id="MobiDB-lite"/>
    </source>
</evidence>
<feature type="region of interest" description="Disordered" evidence="1">
    <location>
        <begin position="1"/>
        <end position="45"/>
    </location>
</feature>
<sequence>MRGTADETPHHRHVRHRQDLRHRAAGPARLHGHRTDTDEWGAWATHPGGSTPDWVWREDRSRQLLTAPRAASLVLSGCKTNQGQFYGLLDAVVLLSAPVPVILERLAARTNNP</sequence>
<accession>A0A1W1VEY5</accession>
<feature type="compositionally biased region" description="Basic residues" evidence="1">
    <location>
        <begin position="10"/>
        <end position="24"/>
    </location>
</feature>